<dbReference type="EMBL" id="LZPO01008028">
    <property type="protein sequence ID" value="OBS82535.1"/>
    <property type="molecule type" value="Genomic_DNA"/>
</dbReference>
<organism evidence="3 4">
    <name type="scientific">Neotoma lepida</name>
    <name type="common">Desert woodrat</name>
    <dbReference type="NCBI Taxonomy" id="56216"/>
    <lineage>
        <taxon>Eukaryota</taxon>
        <taxon>Metazoa</taxon>
        <taxon>Chordata</taxon>
        <taxon>Craniata</taxon>
        <taxon>Vertebrata</taxon>
        <taxon>Euteleostomi</taxon>
        <taxon>Mammalia</taxon>
        <taxon>Eutheria</taxon>
        <taxon>Euarchontoglires</taxon>
        <taxon>Glires</taxon>
        <taxon>Rodentia</taxon>
        <taxon>Myomorpha</taxon>
        <taxon>Muroidea</taxon>
        <taxon>Cricetidae</taxon>
        <taxon>Neotominae</taxon>
        <taxon>Neotoma</taxon>
    </lineage>
</organism>
<dbReference type="SMART" id="SM00028">
    <property type="entry name" value="TPR"/>
    <property type="match status" value="6"/>
</dbReference>
<dbReference type="Pfam" id="PF13432">
    <property type="entry name" value="TPR_16"/>
    <property type="match status" value="1"/>
</dbReference>
<feature type="signal peptide" evidence="2">
    <location>
        <begin position="1"/>
        <end position="35"/>
    </location>
</feature>
<keyword evidence="2" id="KW-0732">Signal</keyword>
<dbReference type="PANTHER" id="PTHR44523">
    <property type="entry name" value="TETRATRICOPEPTIDE REPEAT PROTEIN 13"/>
    <property type="match status" value="1"/>
</dbReference>
<dbReference type="Gene3D" id="1.25.40.10">
    <property type="entry name" value="Tetratricopeptide repeat domain"/>
    <property type="match status" value="2"/>
</dbReference>
<feature type="repeat" description="TPR" evidence="1">
    <location>
        <begin position="303"/>
        <end position="336"/>
    </location>
</feature>
<feature type="repeat" description="TPR" evidence="1">
    <location>
        <begin position="337"/>
        <end position="370"/>
    </location>
</feature>
<dbReference type="PROSITE" id="PS50005">
    <property type="entry name" value="TPR"/>
    <property type="match status" value="3"/>
</dbReference>
<feature type="chain" id="PRO_5008346697" evidence="2">
    <location>
        <begin position="36"/>
        <end position="892"/>
    </location>
</feature>
<dbReference type="Pfam" id="PF00515">
    <property type="entry name" value="TPR_1"/>
    <property type="match status" value="1"/>
</dbReference>
<dbReference type="PROSITE" id="PS50293">
    <property type="entry name" value="TPR_REGION"/>
    <property type="match status" value="1"/>
</dbReference>
<feature type="repeat" description="TPR" evidence="1">
    <location>
        <begin position="235"/>
        <end position="268"/>
    </location>
</feature>
<sequence>MAPAGRGCGCWGSSGARVVLSLLLLLLGALACARATEYYSPLSLLKQELQHRQQQEAPAGGGCPQSGDWADQYPECESSFLNFHESDCELRGSAPCDSLLSLNTEKILSQAKSIAEQKRFPFATDNDSTNEELAIAYVLVGSGLYDEAIRHFSTMLQEEPDLVSAIYGRGIAYGKRGLHDIKNAELALFELSRVIALEPDRPEVFEQRAEILSPLGRINEAVNDLTKAIQLQPSARLYRHRGTLYFISEDYATAHEDFQQSLELNRNQPTAMLYKGLTFFHRGLLKEAIEAFKEALKQKVDFIDAYKSLGQAYRELGNFEAATESFQKALLLNQNHVQTLQLRGMMLYHHGSLQEALKNFKRCLQLEPYNEVCQYMKGLSHVAMGQFYEGIKAQTKVMLNDPLPGQKASPEYLRLPGSVCVLVEFQWGNGANVCCSSLYLNPGVSCRDVLHQNFEGYKPEVQELICVADRLGSLMQYETPGFLPNKRIHRAMGLAALEVMQAVHRTWTNSKVRMNGKTRLMQWRDMFDIAVKWRRIADPDQPVLWLDQMPAPSLSRGFNNHINLIRGQVINMRYLEYFEKILHFIKDRILVYHGANNPKGLLEVREALEKDGFTVNTKVPSLKDQGKEYDGFTITITGDKVGNILFSVETQTTEERTQLYHAEIDALYKDLTAKGKVLILSSEFGEADAVCNLILSLVYYFYNLMPLSRGSRRWYFVAARQGPYVTSSSRGPPSPSCHCVPESSKLPYSSHLQKCWGSPAPACIAATAGCVMCDVWSCTHLSGISFPKVLAELPSSSGCEVTTMECLPCLLPFWYCPSWRLRGLESSLYECIYPGSDPSYKAVVIVTVSLCFSSSISPSYKTLPSVSETFPTLRSMIEVLNTDSTPRCLKKL</sequence>
<dbReference type="OrthoDB" id="1926212at2759"/>
<gene>
    <name evidence="3" type="ORF">A6R68_23474</name>
</gene>
<evidence type="ECO:0000313" key="4">
    <source>
        <dbReference type="Proteomes" id="UP000092124"/>
    </source>
</evidence>
<evidence type="ECO:0000256" key="2">
    <source>
        <dbReference type="SAM" id="SignalP"/>
    </source>
</evidence>
<comment type="caution">
    <text evidence="3">The sequence shown here is derived from an EMBL/GenBank/DDBJ whole genome shotgun (WGS) entry which is preliminary data.</text>
</comment>
<dbReference type="Pfam" id="PF13181">
    <property type="entry name" value="TPR_8"/>
    <property type="match status" value="1"/>
</dbReference>
<name>A0A1A6HX11_NEOLE</name>
<keyword evidence="1" id="KW-0802">TPR repeat</keyword>
<accession>A0A1A6HX11</accession>
<dbReference type="InterPro" id="IPR019734">
    <property type="entry name" value="TPR_rpt"/>
</dbReference>
<protein>
    <submittedName>
        <fullName evidence="3">Uncharacterized protein</fullName>
    </submittedName>
</protein>
<dbReference type="PROSITE" id="PS51257">
    <property type="entry name" value="PROKAR_LIPOPROTEIN"/>
    <property type="match status" value="1"/>
</dbReference>
<dbReference type="SUPFAM" id="SSF48452">
    <property type="entry name" value="TPR-like"/>
    <property type="match status" value="2"/>
</dbReference>
<keyword evidence="4" id="KW-1185">Reference proteome</keyword>
<dbReference type="InterPro" id="IPR011990">
    <property type="entry name" value="TPR-like_helical_dom_sf"/>
</dbReference>
<dbReference type="PANTHER" id="PTHR44523:SF1">
    <property type="entry name" value="TETRATRICOPEPTIDE REPEAT PROTEIN 13"/>
    <property type="match status" value="1"/>
</dbReference>
<proteinExistence type="predicted"/>
<dbReference type="STRING" id="56216.A0A1A6HX11"/>
<evidence type="ECO:0000256" key="1">
    <source>
        <dbReference type="PROSITE-ProRule" id="PRU00339"/>
    </source>
</evidence>
<dbReference type="AlphaFoldDB" id="A0A1A6HX11"/>
<reference evidence="3 4" key="1">
    <citation type="submission" date="2016-06" db="EMBL/GenBank/DDBJ databases">
        <title>The Draft Genome Sequence and Annotation of the Desert Woodrat Neotoma lepida.</title>
        <authorList>
            <person name="Campbell M."/>
            <person name="Oakeson K.F."/>
            <person name="Yandell M."/>
            <person name="Halpert J.R."/>
            <person name="Dearing D."/>
        </authorList>
    </citation>
    <scope>NUCLEOTIDE SEQUENCE [LARGE SCALE GENOMIC DNA]</scope>
    <source>
        <strain evidence="3">417</strain>
        <tissue evidence="3">Liver</tissue>
    </source>
</reference>
<dbReference type="Proteomes" id="UP000092124">
    <property type="component" value="Unassembled WGS sequence"/>
</dbReference>
<evidence type="ECO:0000313" key="3">
    <source>
        <dbReference type="EMBL" id="OBS82535.1"/>
    </source>
</evidence>